<dbReference type="RefSeq" id="WP_263744242.1">
    <property type="nucleotide sequence ID" value="NZ_JAOWRF010000065.1"/>
</dbReference>
<evidence type="ECO:0000313" key="3">
    <source>
        <dbReference type="Proteomes" id="UP001526143"/>
    </source>
</evidence>
<feature type="transmembrane region" description="Helical" evidence="1">
    <location>
        <begin position="43"/>
        <end position="62"/>
    </location>
</feature>
<feature type="transmembrane region" description="Helical" evidence="1">
    <location>
        <begin position="82"/>
        <end position="103"/>
    </location>
</feature>
<dbReference type="InterPro" id="IPR009781">
    <property type="entry name" value="DUF1345"/>
</dbReference>
<protein>
    <submittedName>
        <fullName evidence="2">DUF1345 domain-containing protein</fullName>
    </submittedName>
</protein>
<sequence length="225" mass="25579">MRSPDLPNSIRKIDSRHRLLTSICLATFVLVILPHWLHLPTRILTAWNCGIYCLLTLTLVMMFKATPETMRRNAKREYQGRLAIFILIIAAACASVLAIGFLLTDKKGISPMLLTLHVMLAVTTIIGSWLLVHTVFALQYARNYYQDHESINEQIAGGLDFPSDHQPDFWDFLYYSFVIGMTSQVSDVQTTSREMRRLTLLHGILSFFFNTTILAMSINIIASLI</sequence>
<dbReference type="EMBL" id="JAOWRF010000065">
    <property type="protein sequence ID" value="MCV3212733.1"/>
    <property type="molecule type" value="Genomic_DNA"/>
</dbReference>
<dbReference type="Proteomes" id="UP001526143">
    <property type="component" value="Unassembled WGS sequence"/>
</dbReference>
<proteinExistence type="predicted"/>
<reference evidence="2 3" key="1">
    <citation type="submission" date="2022-10" db="EMBL/GenBank/DDBJ databases">
        <title>Identification of biosynthetic pathway for the production of the potent trypsin inhibitor radiosumin.</title>
        <authorList>
            <person name="Fewer D.P."/>
            <person name="Delbaje E."/>
            <person name="Ouyang X."/>
            <person name="Agostino P.D."/>
            <person name="Wahlsten M."/>
            <person name="Jokela J."/>
            <person name="Permi P."/>
            <person name="Haapaniemi E."/>
            <person name="Koistinen H."/>
        </authorList>
    </citation>
    <scope>NUCLEOTIDE SEQUENCE [LARGE SCALE GENOMIC DNA]</scope>
    <source>
        <strain evidence="2 3">NIES-515</strain>
    </source>
</reference>
<keyword evidence="1" id="KW-1133">Transmembrane helix</keyword>
<comment type="caution">
    <text evidence="2">The sequence shown here is derived from an EMBL/GenBank/DDBJ whole genome shotgun (WGS) entry which is preliminary data.</text>
</comment>
<dbReference type="Pfam" id="PF07077">
    <property type="entry name" value="DUF1345"/>
    <property type="match status" value="1"/>
</dbReference>
<evidence type="ECO:0000313" key="2">
    <source>
        <dbReference type="EMBL" id="MCV3212733.1"/>
    </source>
</evidence>
<keyword evidence="1" id="KW-0812">Transmembrane</keyword>
<evidence type="ECO:0000256" key="1">
    <source>
        <dbReference type="SAM" id="Phobius"/>
    </source>
</evidence>
<keyword evidence="3" id="KW-1185">Reference proteome</keyword>
<feature type="transmembrane region" description="Helical" evidence="1">
    <location>
        <begin position="109"/>
        <end position="132"/>
    </location>
</feature>
<accession>A0ABT3AUF0</accession>
<name>A0ABT3AUF0_9CYAN</name>
<gene>
    <name evidence="2" type="ORF">OGM63_04190</name>
</gene>
<feature type="transmembrane region" description="Helical" evidence="1">
    <location>
        <begin position="20"/>
        <end position="37"/>
    </location>
</feature>
<organism evidence="2 3">
    <name type="scientific">Plectonema radiosum NIES-515</name>
    <dbReference type="NCBI Taxonomy" id="2986073"/>
    <lineage>
        <taxon>Bacteria</taxon>
        <taxon>Bacillati</taxon>
        <taxon>Cyanobacteriota</taxon>
        <taxon>Cyanophyceae</taxon>
        <taxon>Oscillatoriophycideae</taxon>
        <taxon>Oscillatoriales</taxon>
        <taxon>Microcoleaceae</taxon>
        <taxon>Plectonema</taxon>
    </lineage>
</organism>
<feature type="transmembrane region" description="Helical" evidence="1">
    <location>
        <begin position="200"/>
        <end position="222"/>
    </location>
</feature>
<keyword evidence="1" id="KW-0472">Membrane</keyword>